<sequence>MEKMFKRTLLGAAVALAATSANAAIELNGQAVQLYGQAAASYQIWTPEVGNDTARVEIESRFGIKGTVEFDNFAPNFIYQMETGNWDTGSPWGNSGLVGGRDTWVGFDFEGVGSIKYGRQLDAVYTYVDWPHTNPGLGVVFEEHNTIGLTPALREDHMLRFDSATWGGFNFQVSAGGMQDDIDALRLSLAASYTNDMFSVHAGHYSQGKYSVTDAGVTTDKGDQSYSLVGGSVFLGPVTLTAGYKMMENNLTNDSQDAVSATAQYVTGSWLFKAGYAHTFESDKATADDSSTAMVGRVLYMLPSTAIYVDVRNYDMLGDDESRDGTRTMFGVEYYF</sequence>
<gene>
    <name evidence="6" type="primary">chiP</name>
    <name evidence="6" type="ORF">VST7929_02064</name>
</gene>
<comment type="subcellular location">
    <subcellularLocation>
        <location evidence="1">Cell outer membrane</location>
        <topology evidence="1">Multi-pass membrane protein</topology>
    </subcellularLocation>
</comment>
<proteinExistence type="predicted"/>
<evidence type="ECO:0000259" key="5">
    <source>
        <dbReference type="Pfam" id="PF13609"/>
    </source>
</evidence>
<feature type="domain" description="Porin" evidence="5">
    <location>
        <begin position="12"/>
        <end position="315"/>
    </location>
</feature>
<evidence type="ECO:0000313" key="6">
    <source>
        <dbReference type="EMBL" id="CAH0534156.1"/>
    </source>
</evidence>
<evidence type="ECO:0000256" key="3">
    <source>
        <dbReference type="ARBA" id="ARBA00023136"/>
    </source>
</evidence>
<dbReference type="PANTHER" id="PTHR34501:SF2">
    <property type="entry name" value="OUTER MEMBRANE PORIN F-RELATED"/>
    <property type="match status" value="1"/>
</dbReference>
<dbReference type="InterPro" id="IPR023614">
    <property type="entry name" value="Porin_dom_sf"/>
</dbReference>
<protein>
    <submittedName>
        <fullName evidence="6">Chitoporin</fullName>
    </submittedName>
</protein>
<keyword evidence="7" id="KW-1185">Reference proteome</keyword>
<dbReference type="Gene3D" id="2.40.160.10">
    <property type="entry name" value="Porin"/>
    <property type="match status" value="1"/>
</dbReference>
<keyword evidence="2 4" id="KW-0732">Signal</keyword>
<accession>A0ABN8DSV1</accession>
<dbReference type="Proteomes" id="UP000838672">
    <property type="component" value="Unassembled WGS sequence"/>
</dbReference>
<keyword evidence="3" id="KW-0472">Membrane</keyword>
<dbReference type="CDD" id="cd00342">
    <property type="entry name" value="gram_neg_porins"/>
    <property type="match status" value="1"/>
</dbReference>
<comment type="caution">
    <text evidence="6">The sequence shown here is derived from an EMBL/GenBank/DDBJ whole genome shotgun (WGS) entry which is preliminary data.</text>
</comment>
<dbReference type="Pfam" id="PF13609">
    <property type="entry name" value="Porin_4"/>
    <property type="match status" value="1"/>
</dbReference>
<dbReference type="SUPFAM" id="SSF56935">
    <property type="entry name" value="Porins"/>
    <property type="match status" value="1"/>
</dbReference>
<organism evidence="6 7">
    <name type="scientific">Vibrio stylophorae</name>
    <dbReference type="NCBI Taxonomy" id="659351"/>
    <lineage>
        <taxon>Bacteria</taxon>
        <taxon>Pseudomonadati</taxon>
        <taxon>Pseudomonadota</taxon>
        <taxon>Gammaproteobacteria</taxon>
        <taxon>Vibrionales</taxon>
        <taxon>Vibrionaceae</taxon>
        <taxon>Vibrio</taxon>
    </lineage>
</organism>
<evidence type="ECO:0000256" key="4">
    <source>
        <dbReference type="SAM" id="SignalP"/>
    </source>
</evidence>
<feature type="signal peptide" evidence="4">
    <location>
        <begin position="1"/>
        <end position="23"/>
    </location>
</feature>
<dbReference type="InterPro" id="IPR050298">
    <property type="entry name" value="Gram-neg_bact_OMP"/>
</dbReference>
<reference evidence="6" key="1">
    <citation type="submission" date="2021-11" db="EMBL/GenBank/DDBJ databases">
        <authorList>
            <person name="Rodrigo-Torres L."/>
            <person name="Arahal R. D."/>
            <person name="Lucena T."/>
        </authorList>
    </citation>
    <scope>NUCLEOTIDE SEQUENCE</scope>
    <source>
        <strain evidence="6">CECT 7929</strain>
    </source>
</reference>
<evidence type="ECO:0000313" key="7">
    <source>
        <dbReference type="Proteomes" id="UP000838672"/>
    </source>
</evidence>
<dbReference type="PANTHER" id="PTHR34501">
    <property type="entry name" value="PROTEIN YDDL-RELATED"/>
    <property type="match status" value="1"/>
</dbReference>
<name>A0ABN8DSV1_9VIBR</name>
<dbReference type="InterPro" id="IPR033900">
    <property type="entry name" value="Gram_neg_porin_domain"/>
</dbReference>
<feature type="chain" id="PRO_5045194710" evidence="4">
    <location>
        <begin position="24"/>
        <end position="336"/>
    </location>
</feature>
<evidence type="ECO:0000256" key="2">
    <source>
        <dbReference type="ARBA" id="ARBA00022729"/>
    </source>
</evidence>
<dbReference type="RefSeq" id="WP_237466554.1">
    <property type="nucleotide sequence ID" value="NZ_CAKLDI010000001.1"/>
</dbReference>
<evidence type="ECO:0000256" key="1">
    <source>
        <dbReference type="ARBA" id="ARBA00004571"/>
    </source>
</evidence>
<dbReference type="EMBL" id="CAKLDI010000001">
    <property type="protein sequence ID" value="CAH0534156.1"/>
    <property type="molecule type" value="Genomic_DNA"/>
</dbReference>